<dbReference type="PROSITE" id="PS51257">
    <property type="entry name" value="PROKAR_LIPOPROTEIN"/>
    <property type="match status" value="1"/>
</dbReference>
<evidence type="ECO:0000256" key="1">
    <source>
        <dbReference type="SAM" id="Phobius"/>
    </source>
</evidence>
<dbReference type="Proteomes" id="UP000004105">
    <property type="component" value="Unassembled WGS sequence"/>
</dbReference>
<dbReference type="EMBL" id="AFAY01000004">
    <property type="protein sequence ID" value="EGF12026.1"/>
    <property type="molecule type" value="Genomic_DNA"/>
</dbReference>
<keyword evidence="1" id="KW-1133">Transmembrane helix</keyword>
<feature type="transmembrane region" description="Helical" evidence="1">
    <location>
        <begin position="34"/>
        <end position="52"/>
    </location>
</feature>
<proteinExistence type="predicted"/>
<protein>
    <submittedName>
        <fullName evidence="2">Uncharacterized protein</fullName>
    </submittedName>
</protein>
<dbReference type="HOGENOM" id="CLU_1110503_0_0_4"/>
<organism evidence="2 3">
    <name type="scientific">Neisseria bacilliformis ATCC BAA-1200</name>
    <dbReference type="NCBI Taxonomy" id="888742"/>
    <lineage>
        <taxon>Bacteria</taxon>
        <taxon>Pseudomonadati</taxon>
        <taxon>Pseudomonadota</taxon>
        <taxon>Betaproteobacteria</taxon>
        <taxon>Neisseriales</taxon>
        <taxon>Neisseriaceae</taxon>
        <taxon>Neisseria</taxon>
    </lineage>
</organism>
<evidence type="ECO:0000313" key="3">
    <source>
        <dbReference type="Proteomes" id="UP000004105"/>
    </source>
</evidence>
<accession>F2B922</accession>
<dbReference type="AlphaFoldDB" id="F2B922"/>
<comment type="caution">
    <text evidence="2">The sequence shown here is derived from an EMBL/GenBank/DDBJ whole genome shotgun (WGS) entry which is preliminary data.</text>
</comment>
<gene>
    <name evidence="2" type="ORF">HMPREF9123_0232</name>
</gene>
<name>F2B922_9NEIS</name>
<keyword evidence="1" id="KW-0812">Transmembrane</keyword>
<keyword evidence="1" id="KW-0472">Membrane</keyword>
<feature type="transmembrane region" description="Helical" evidence="1">
    <location>
        <begin position="12"/>
        <end position="28"/>
    </location>
</feature>
<reference evidence="2 3" key="1">
    <citation type="submission" date="2011-02" db="EMBL/GenBank/DDBJ databases">
        <authorList>
            <person name="Muzny D."/>
            <person name="Qin X."/>
            <person name="Deng J."/>
            <person name="Jiang H."/>
            <person name="Liu Y."/>
            <person name="Qu J."/>
            <person name="Song X.-Z."/>
            <person name="Zhang L."/>
            <person name="Thornton R."/>
            <person name="Coyle M."/>
            <person name="Francisco L."/>
            <person name="Jackson L."/>
            <person name="Javaid M."/>
            <person name="Korchina V."/>
            <person name="Kovar C."/>
            <person name="Mata R."/>
            <person name="Mathew T."/>
            <person name="Ngo R."/>
            <person name="Nguyen L."/>
            <person name="Nguyen N."/>
            <person name="Okwuonu G."/>
            <person name="Ongeri F."/>
            <person name="Pham C."/>
            <person name="Simmons D."/>
            <person name="Wilczek-Boney K."/>
            <person name="Hale W."/>
            <person name="Jakkamsetti A."/>
            <person name="Pham P."/>
            <person name="Ruth R."/>
            <person name="San Lucas F."/>
            <person name="Warren J."/>
            <person name="Zhang J."/>
            <person name="Zhao Z."/>
            <person name="Zhou C."/>
            <person name="Zhu D."/>
            <person name="Lee S."/>
            <person name="Bess C."/>
            <person name="Blankenburg K."/>
            <person name="Forbes L."/>
            <person name="Fu Q."/>
            <person name="Gubbala S."/>
            <person name="Hirani K."/>
            <person name="Jayaseelan J.C."/>
            <person name="Lara F."/>
            <person name="Munidasa M."/>
            <person name="Palculict T."/>
            <person name="Patil S."/>
            <person name="Pu L.-L."/>
            <person name="Saada N."/>
            <person name="Tang L."/>
            <person name="Weissenberger G."/>
            <person name="Zhu Y."/>
            <person name="Hemphill L."/>
            <person name="Shang Y."/>
            <person name="Youmans B."/>
            <person name="Ayvaz T."/>
            <person name="Ross M."/>
            <person name="Santibanez J."/>
            <person name="Aqrawi P."/>
            <person name="Gross S."/>
            <person name="Joshi V."/>
            <person name="Fowler G."/>
            <person name="Nazareth L."/>
            <person name="Reid J."/>
            <person name="Worley K."/>
            <person name="Petrosino J."/>
            <person name="Highlander S."/>
            <person name="Gibbs R."/>
        </authorList>
    </citation>
    <scope>NUCLEOTIDE SEQUENCE [LARGE SCALE GENOMIC DNA]</scope>
    <source>
        <strain evidence="2 3">ATCC BAA-1200</strain>
    </source>
</reference>
<dbReference type="STRING" id="267212.GCA_001063965_00021"/>
<evidence type="ECO:0000313" key="2">
    <source>
        <dbReference type="EMBL" id="EGF12026.1"/>
    </source>
</evidence>
<sequence length="222" mass="25410">MTVTLNKLNVLLLLYAAVSACIFQFALPNPPATWPAWSALTAFCALHGFIVARRLRRGQDAAPAGIGSYLTGLLIVIWLMQGMDILIYADYYTADYRIPRDQLSAIDFTVPQAPECSGGNRFRVCYLPATEDLHLYCQTVDKDSCTRAYRHAGQTARVRYHGGRLYEMNVGNTAVYRYEEQAAVFEREQSQLRRQPLVLLLFTPPLIWFVRRYKRLARKQEH</sequence>
<feature type="transmembrane region" description="Helical" evidence="1">
    <location>
        <begin position="64"/>
        <end position="89"/>
    </location>
</feature>
<keyword evidence="3" id="KW-1185">Reference proteome</keyword>